<organism evidence="8 9">
    <name type="scientific">Heterodermia speciosa</name>
    <dbReference type="NCBI Taxonomy" id="116794"/>
    <lineage>
        <taxon>Eukaryota</taxon>
        <taxon>Fungi</taxon>
        <taxon>Dikarya</taxon>
        <taxon>Ascomycota</taxon>
        <taxon>Pezizomycotina</taxon>
        <taxon>Lecanoromycetes</taxon>
        <taxon>OSLEUM clade</taxon>
        <taxon>Lecanoromycetidae</taxon>
        <taxon>Caliciales</taxon>
        <taxon>Physciaceae</taxon>
        <taxon>Heterodermia</taxon>
    </lineage>
</organism>
<keyword evidence="9" id="KW-1185">Reference proteome</keyword>
<keyword evidence="2 6" id="KW-0812">Transmembrane</keyword>
<evidence type="ECO:0000256" key="6">
    <source>
        <dbReference type="SAM" id="Phobius"/>
    </source>
</evidence>
<evidence type="ECO:0000256" key="1">
    <source>
        <dbReference type="ARBA" id="ARBA00004167"/>
    </source>
</evidence>
<keyword evidence="7" id="KW-0732">Signal</keyword>
<keyword evidence="4 6" id="KW-0472">Membrane</keyword>
<keyword evidence="3 6" id="KW-1133">Transmembrane helix</keyword>
<evidence type="ECO:0000313" key="9">
    <source>
        <dbReference type="Proteomes" id="UP000664521"/>
    </source>
</evidence>
<feature type="signal peptide" evidence="7">
    <location>
        <begin position="1"/>
        <end position="30"/>
    </location>
</feature>
<feature type="compositionally biased region" description="Low complexity" evidence="5">
    <location>
        <begin position="172"/>
        <end position="183"/>
    </location>
</feature>
<evidence type="ECO:0000313" key="8">
    <source>
        <dbReference type="EMBL" id="CAF9938417.1"/>
    </source>
</evidence>
<sequence>MPSLPTLLRILLHTLILLSSLLFSSAAAEAQVTWLWPDNSSPPSYSQNDIINASWISSTNMMPLFMVLCLDGGGEAANISFWAHSTDSRLIPLDLWVGPTWPYTCHFDFMDGGTGLALHAPSNAFTIHQSPSPGNSSAVKIWSRDGEAVAFSSPSSPSTSTSNSSATVSAAAAAGSTSTAPTSQQTENPSVQKEVHTTTLSVGAIVGIVLAAVGVGAGFAGAGVWLWVRRRRGGNWADEGGSGGGWGGKEGRGWGGFARYGKGGAVLVEKDAGLEGGARSEVEGGVPFVGELDGGRVHG</sequence>
<dbReference type="GO" id="GO:0016020">
    <property type="term" value="C:membrane"/>
    <property type="evidence" value="ECO:0007669"/>
    <property type="project" value="UniProtKB-SubCell"/>
</dbReference>
<dbReference type="PANTHER" id="PTHR15549">
    <property type="entry name" value="PAIRED IMMUNOGLOBULIN-LIKE TYPE 2 RECEPTOR"/>
    <property type="match status" value="1"/>
</dbReference>
<reference evidence="8" key="1">
    <citation type="submission" date="2021-03" db="EMBL/GenBank/DDBJ databases">
        <authorList>
            <person name="Tagirdzhanova G."/>
        </authorList>
    </citation>
    <scope>NUCLEOTIDE SEQUENCE</scope>
</reference>
<evidence type="ECO:0000256" key="7">
    <source>
        <dbReference type="SAM" id="SignalP"/>
    </source>
</evidence>
<feature type="transmembrane region" description="Helical" evidence="6">
    <location>
        <begin position="200"/>
        <end position="228"/>
    </location>
</feature>
<dbReference type="AlphaFoldDB" id="A0A8H3PD87"/>
<comment type="caution">
    <text evidence="8">The sequence shown here is derived from an EMBL/GenBank/DDBJ whole genome shotgun (WGS) entry which is preliminary data.</text>
</comment>
<gene>
    <name evidence="8" type="ORF">HETSPECPRED_001062</name>
</gene>
<accession>A0A8H3PD87</accession>
<dbReference type="GO" id="GO:0071944">
    <property type="term" value="C:cell periphery"/>
    <property type="evidence" value="ECO:0007669"/>
    <property type="project" value="UniProtKB-ARBA"/>
</dbReference>
<feature type="chain" id="PRO_5034079278" evidence="7">
    <location>
        <begin position="31"/>
        <end position="299"/>
    </location>
</feature>
<protein>
    <submittedName>
        <fullName evidence="8">Uncharacterized protein</fullName>
    </submittedName>
</protein>
<feature type="region of interest" description="Disordered" evidence="5">
    <location>
        <begin position="172"/>
        <end position="194"/>
    </location>
</feature>
<evidence type="ECO:0000256" key="5">
    <source>
        <dbReference type="SAM" id="MobiDB-lite"/>
    </source>
</evidence>
<proteinExistence type="predicted"/>
<evidence type="ECO:0000256" key="4">
    <source>
        <dbReference type="ARBA" id="ARBA00023136"/>
    </source>
</evidence>
<dbReference type="Proteomes" id="UP000664521">
    <property type="component" value="Unassembled WGS sequence"/>
</dbReference>
<evidence type="ECO:0000256" key="2">
    <source>
        <dbReference type="ARBA" id="ARBA00022692"/>
    </source>
</evidence>
<dbReference type="PANTHER" id="PTHR15549:SF33">
    <property type="entry name" value="MEMBRANE PROTEIN WSC4, PUTATIVE (AFU_ORTHOLOGUE AFUA_5G09020)-RELATED"/>
    <property type="match status" value="1"/>
</dbReference>
<comment type="subcellular location">
    <subcellularLocation>
        <location evidence="1">Membrane</location>
        <topology evidence="1">Single-pass membrane protein</topology>
    </subcellularLocation>
</comment>
<evidence type="ECO:0000256" key="3">
    <source>
        <dbReference type="ARBA" id="ARBA00022989"/>
    </source>
</evidence>
<dbReference type="InterPro" id="IPR051694">
    <property type="entry name" value="Immunoregulatory_rcpt-like"/>
</dbReference>
<dbReference type="OrthoDB" id="5357729at2759"/>
<feature type="compositionally biased region" description="Polar residues" evidence="5">
    <location>
        <begin position="184"/>
        <end position="194"/>
    </location>
</feature>
<name>A0A8H3PD87_9LECA</name>
<dbReference type="EMBL" id="CAJPDS010000113">
    <property type="protein sequence ID" value="CAF9938417.1"/>
    <property type="molecule type" value="Genomic_DNA"/>
</dbReference>